<accession>A0AA41WSE8</accession>
<evidence type="ECO:0000313" key="3">
    <source>
        <dbReference type="Proteomes" id="UP001162793"/>
    </source>
</evidence>
<dbReference type="AlphaFoldDB" id="A0AA41WSE8"/>
<keyword evidence="1" id="KW-0812">Transmembrane</keyword>
<evidence type="ECO:0000313" key="2">
    <source>
        <dbReference type="EMBL" id="MCP1174325.1"/>
    </source>
</evidence>
<feature type="transmembrane region" description="Helical" evidence="1">
    <location>
        <begin position="38"/>
        <end position="62"/>
    </location>
</feature>
<gene>
    <name evidence="2" type="ORF">NKG59_18330</name>
</gene>
<protein>
    <submittedName>
        <fullName evidence="2">Uncharacterized protein</fullName>
    </submittedName>
</protein>
<keyword evidence="1" id="KW-0472">Membrane</keyword>
<reference evidence="3" key="1">
    <citation type="journal article" date="2023" name="Front. Microbiol.">
        <title>Ralstonia chuxiongensis sp. nov., Ralstonia mojiangensis sp. nov., and Ralstonia soli sp. nov., isolated from tobacco fields, are three novel species in the family Burkholderiaceae.</title>
        <authorList>
            <person name="Lu C.H."/>
            <person name="Zhang Y.Y."/>
            <person name="Jiang N."/>
            <person name="Chen W."/>
            <person name="Shao X."/>
            <person name="Zhao Z.M."/>
            <person name="Lu W.L."/>
            <person name="Hu X."/>
            <person name="Xi Y.X."/>
            <person name="Zou S.Y."/>
            <person name="Wei Q.J."/>
            <person name="Lin Z.L."/>
            <person name="Gong L."/>
            <person name="Gai X.T."/>
            <person name="Zhang L.Q."/>
            <person name="Li J.Y."/>
            <person name="Jin Y."/>
            <person name="Xia Z.Y."/>
        </authorList>
    </citation>
    <scope>NUCLEOTIDE SEQUENCE [LARGE SCALE GENOMIC DNA]</scope>
    <source>
        <strain evidence="3">21YRMH01-3</strain>
    </source>
</reference>
<name>A0AA41WSE8_9RALS</name>
<evidence type="ECO:0000256" key="1">
    <source>
        <dbReference type="SAM" id="Phobius"/>
    </source>
</evidence>
<proteinExistence type="predicted"/>
<keyword evidence="1" id="KW-1133">Transmembrane helix</keyword>
<dbReference type="Proteomes" id="UP001162793">
    <property type="component" value="Unassembled WGS sequence"/>
</dbReference>
<dbReference type="RefSeq" id="WP_253539730.1">
    <property type="nucleotide sequence ID" value="NZ_JAMYWC010000005.1"/>
</dbReference>
<feature type="transmembrane region" description="Helical" evidence="1">
    <location>
        <begin position="12"/>
        <end position="32"/>
    </location>
</feature>
<organism evidence="2 3">
    <name type="scientific">Ralstonia chuxiongensis</name>
    <dbReference type="NCBI Taxonomy" id="2957504"/>
    <lineage>
        <taxon>Bacteria</taxon>
        <taxon>Pseudomonadati</taxon>
        <taxon>Pseudomonadota</taxon>
        <taxon>Betaproteobacteria</taxon>
        <taxon>Burkholderiales</taxon>
        <taxon>Burkholderiaceae</taxon>
        <taxon>Ralstonia</taxon>
    </lineage>
</organism>
<dbReference type="EMBL" id="JAMYWC010000005">
    <property type="protein sequence ID" value="MCP1174325.1"/>
    <property type="molecule type" value="Genomic_DNA"/>
</dbReference>
<comment type="caution">
    <text evidence="2">The sequence shown here is derived from an EMBL/GenBank/DDBJ whole genome shotgun (WGS) entry which is preliminary data.</text>
</comment>
<keyword evidence="3" id="KW-1185">Reference proteome</keyword>
<sequence>MEIVVRRSIWASTKLFMASVAMAAMFILVFFVNSLPFIVRASACVFGIVLCIGVLGLIVRLANGLPACIIRDDGILVPRFGFSRELSQIPWVMVQSAELIDLLPAGAPIGREGAFGQPVVRLNLTRRFTFGKRYTLLIGEANLPAGEIYAQILKRMQHGGLAEGR</sequence>